<dbReference type="AlphaFoldDB" id="A0A4C2A549"/>
<protein>
    <submittedName>
        <fullName evidence="1">Uncharacterized protein</fullName>
    </submittedName>
</protein>
<accession>A0A4C2A549</accession>
<evidence type="ECO:0000313" key="1">
    <source>
        <dbReference type="EMBL" id="GBP95816.1"/>
    </source>
</evidence>
<keyword evidence="2" id="KW-1185">Reference proteome</keyword>
<dbReference type="EMBL" id="BGZK01002685">
    <property type="protein sequence ID" value="GBP95816.1"/>
    <property type="molecule type" value="Genomic_DNA"/>
</dbReference>
<evidence type="ECO:0000313" key="2">
    <source>
        <dbReference type="Proteomes" id="UP000299102"/>
    </source>
</evidence>
<reference evidence="1 2" key="1">
    <citation type="journal article" date="2019" name="Commun. Biol.">
        <title>The bagworm genome reveals a unique fibroin gene that provides high tensile strength.</title>
        <authorList>
            <person name="Kono N."/>
            <person name="Nakamura H."/>
            <person name="Ohtoshi R."/>
            <person name="Tomita M."/>
            <person name="Numata K."/>
            <person name="Arakawa K."/>
        </authorList>
    </citation>
    <scope>NUCLEOTIDE SEQUENCE [LARGE SCALE GENOMIC DNA]</scope>
</reference>
<comment type="caution">
    <text evidence="1">The sequence shown here is derived from an EMBL/GenBank/DDBJ whole genome shotgun (WGS) entry which is preliminary data.</text>
</comment>
<sequence>MNERDSPIERLLSRTSCLACWTLRLDGLVDSNDVLRSGSPCSIEEYSSSRYPSRNCRNSCNDNALDRLLRARVEDPIPTLVNIHVRWIPPKVPGEANRCVIDLGPRSSVSRN</sequence>
<organism evidence="1 2">
    <name type="scientific">Eumeta variegata</name>
    <name type="common">Bagworm moth</name>
    <name type="synonym">Eumeta japonica</name>
    <dbReference type="NCBI Taxonomy" id="151549"/>
    <lineage>
        <taxon>Eukaryota</taxon>
        <taxon>Metazoa</taxon>
        <taxon>Ecdysozoa</taxon>
        <taxon>Arthropoda</taxon>
        <taxon>Hexapoda</taxon>
        <taxon>Insecta</taxon>
        <taxon>Pterygota</taxon>
        <taxon>Neoptera</taxon>
        <taxon>Endopterygota</taxon>
        <taxon>Lepidoptera</taxon>
        <taxon>Glossata</taxon>
        <taxon>Ditrysia</taxon>
        <taxon>Tineoidea</taxon>
        <taxon>Psychidae</taxon>
        <taxon>Oiketicinae</taxon>
        <taxon>Eumeta</taxon>
    </lineage>
</organism>
<name>A0A4C2A549_EUMVA</name>
<proteinExistence type="predicted"/>
<gene>
    <name evidence="1" type="ORF">EVAR_83012_1</name>
</gene>
<dbReference type="Proteomes" id="UP000299102">
    <property type="component" value="Unassembled WGS sequence"/>
</dbReference>